<sequence>MCSSSWFFNLKHSAASIRVRLYSPPCLSQSGWYSVGLGLWMCNIAQTAALNGSLSKSHSESVKKEKETLRDRRTSKILIPGALAIALVVRLCDGMHSTHIEDLTRAVPIDYLYQGIEGIV</sequence>
<protein>
    <submittedName>
        <fullName evidence="1">Uncharacterized protein</fullName>
    </submittedName>
</protein>
<reference evidence="1" key="1">
    <citation type="journal article" date="2023" name="G3 (Bethesda)">
        <title>A reference genome for the long-term kleptoplast-retaining sea slug Elysia crispata morphotype clarki.</title>
        <authorList>
            <person name="Eastman K.E."/>
            <person name="Pendleton A.L."/>
            <person name="Shaikh M.A."/>
            <person name="Suttiyut T."/>
            <person name="Ogas R."/>
            <person name="Tomko P."/>
            <person name="Gavelis G."/>
            <person name="Widhalm J.R."/>
            <person name="Wisecaver J.H."/>
        </authorList>
    </citation>
    <scope>NUCLEOTIDE SEQUENCE</scope>
    <source>
        <strain evidence="1">ECLA1</strain>
    </source>
</reference>
<comment type="caution">
    <text evidence="1">The sequence shown here is derived from an EMBL/GenBank/DDBJ whole genome shotgun (WGS) entry which is preliminary data.</text>
</comment>
<gene>
    <name evidence="1" type="ORF">RRG08_030393</name>
</gene>
<organism evidence="1 2">
    <name type="scientific">Elysia crispata</name>
    <name type="common">lettuce slug</name>
    <dbReference type="NCBI Taxonomy" id="231223"/>
    <lineage>
        <taxon>Eukaryota</taxon>
        <taxon>Metazoa</taxon>
        <taxon>Spiralia</taxon>
        <taxon>Lophotrochozoa</taxon>
        <taxon>Mollusca</taxon>
        <taxon>Gastropoda</taxon>
        <taxon>Heterobranchia</taxon>
        <taxon>Euthyneura</taxon>
        <taxon>Panpulmonata</taxon>
        <taxon>Sacoglossa</taxon>
        <taxon>Placobranchoidea</taxon>
        <taxon>Plakobranchidae</taxon>
        <taxon>Elysia</taxon>
    </lineage>
</organism>
<evidence type="ECO:0000313" key="1">
    <source>
        <dbReference type="EMBL" id="KAK3744310.1"/>
    </source>
</evidence>
<name>A0AAE0YG67_9GAST</name>
<evidence type="ECO:0000313" key="2">
    <source>
        <dbReference type="Proteomes" id="UP001283361"/>
    </source>
</evidence>
<proteinExistence type="predicted"/>
<keyword evidence="2" id="KW-1185">Reference proteome</keyword>
<accession>A0AAE0YG67</accession>
<dbReference type="AlphaFoldDB" id="A0AAE0YG67"/>
<dbReference type="EMBL" id="JAWDGP010006267">
    <property type="protein sequence ID" value="KAK3744310.1"/>
    <property type="molecule type" value="Genomic_DNA"/>
</dbReference>
<dbReference type="Proteomes" id="UP001283361">
    <property type="component" value="Unassembled WGS sequence"/>
</dbReference>